<dbReference type="Proteomes" id="UP001314205">
    <property type="component" value="Unassembled WGS sequence"/>
</dbReference>
<accession>A0AAV1LK48</accession>
<dbReference type="Pfam" id="PF13495">
    <property type="entry name" value="Phage_int_SAM_4"/>
    <property type="match status" value="1"/>
</dbReference>
<proteinExistence type="predicted"/>
<evidence type="ECO:0008006" key="9">
    <source>
        <dbReference type="Google" id="ProtNLM"/>
    </source>
</evidence>
<evidence type="ECO:0000256" key="2">
    <source>
        <dbReference type="ARBA" id="ARBA00023125"/>
    </source>
</evidence>
<dbReference type="InterPro" id="IPR013762">
    <property type="entry name" value="Integrase-like_cat_sf"/>
</dbReference>
<comment type="caution">
    <text evidence="7">The sequence shown here is derived from an EMBL/GenBank/DDBJ whole genome shotgun (WGS) entry which is preliminary data.</text>
</comment>
<dbReference type="PANTHER" id="PTHR35617">
    <property type="entry name" value="PHAGE_INTEGRASE DOMAIN-CONTAINING PROTEIN"/>
    <property type="match status" value="1"/>
</dbReference>
<dbReference type="PANTHER" id="PTHR35617:SF3">
    <property type="entry name" value="CORE-BINDING (CB) DOMAIN-CONTAINING PROTEIN"/>
    <property type="match status" value="1"/>
</dbReference>
<dbReference type="InterPro" id="IPR011010">
    <property type="entry name" value="DNA_brk_join_enz"/>
</dbReference>
<evidence type="ECO:0000313" key="7">
    <source>
        <dbReference type="EMBL" id="CAK1594076.1"/>
    </source>
</evidence>
<keyword evidence="2" id="KW-0238">DNA-binding</keyword>
<keyword evidence="8" id="KW-1185">Reference proteome</keyword>
<keyword evidence="3" id="KW-0233">DNA recombination</keyword>
<gene>
    <name evidence="7" type="ORF">PARMNEM_LOCUS13767</name>
</gene>
<reference evidence="7 8" key="1">
    <citation type="submission" date="2023-11" db="EMBL/GenBank/DDBJ databases">
        <authorList>
            <person name="Hedman E."/>
            <person name="Englund M."/>
            <person name="Stromberg M."/>
            <person name="Nyberg Akerstrom W."/>
            <person name="Nylinder S."/>
            <person name="Jareborg N."/>
            <person name="Kallberg Y."/>
            <person name="Kronander E."/>
        </authorList>
    </citation>
    <scope>NUCLEOTIDE SEQUENCE [LARGE SCALE GENOMIC DNA]</scope>
</reference>
<dbReference type="Gene3D" id="1.10.150.130">
    <property type="match status" value="1"/>
</dbReference>
<feature type="region of interest" description="Disordered" evidence="4">
    <location>
        <begin position="177"/>
        <end position="205"/>
    </location>
</feature>
<dbReference type="InterPro" id="IPR044068">
    <property type="entry name" value="CB"/>
</dbReference>
<evidence type="ECO:0000313" key="8">
    <source>
        <dbReference type="Proteomes" id="UP001314205"/>
    </source>
</evidence>
<feature type="domain" description="Tyr recombinase" evidence="5">
    <location>
        <begin position="713"/>
        <end position="919"/>
    </location>
</feature>
<dbReference type="PROSITE" id="PS51900">
    <property type="entry name" value="CB"/>
    <property type="match status" value="1"/>
</dbReference>
<evidence type="ECO:0000256" key="1">
    <source>
        <dbReference type="ARBA" id="ARBA00022908"/>
    </source>
</evidence>
<keyword evidence="1" id="KW-0229">DNA integration</keyword>
<evidence type="ECO:0000259" key="6">
    <source>
        <dbReference type="PROSITE" id="PS51900"/>
    </source>
</evidence>
<dbReference type="AlphaFoldDB" id="A0AAV1LK48"/>
<dbReference type="GO" id="GO:0006310">
    <property type="term" value="P:DNA recombination"/>
    <property type="evidence" value="ECO:0007669"/>
    <property type="project" value="UniProtKB-KW"/>
</dbReference>
<dbReference type="SUPFAM" id="SSF56349">
    <property type="entry name" value="DNA breaking-rejoining enzymes"/>
    <property type="match status" value="1"/>
</dbReference>
<name>A0AAV1LK48_9NEOP</name>
<dbReference type="PROSITE" id="PS51898">
    <property type="entry name" value="TYR_RECOMBINASE"/>
    <property type="match status" value="1"/>
</dbReference>
<evidence type="ECO:0000259" key="5">
    <source>
        <dbReference type="PROSITE" id="PS51898"/>
    </source>
</evidence>
<feature type="domain" description="Core-binding (CB)" evidence="6">
    <location>
        <begin position="609"/>
        <end position="693"/>
    </location>
</feature>
<feature type="compositionally biased region" description="Low complexity" evidence="4">
    <location>
        <begin position="589"/>
        <end position="600"/>
    </location>
</feature>
<dbReference type="InterPro" id="IPR002104">
    <property type="entry name" value="Integrase_catalytic"/>
</dbReference>
<sequence>MGSTGSNRLYNENNFWSSYPFLKQTPSKLPISYYKKTIQDQRVTGNDKNNYRLKETTSVGETKVSKSKLPFEDVYNTKERWILPTSLRPARTQQVCPYQTFPTDIPCLNTRIPSKGGLDGENRHIQCLFPHTNCRIPSLLSPDDIQQRTITNEFASFWPGICSSHFCSGYKLDRGDPAKQGNSGSSLSRRFPIGSPGPSQAGLSDCGSRETLGVYGLANKLPKVCAEANATIRVFRNNLEHQDRHNVSLGEKNKKYKNSNYKIIKQKGMQSKTGAKNSRTTKLRQFCHKKGSPALPLHSNTAKTLQAKFEKQKSPATTSTTGPQVVESVISGQGSSTSATIHPLPHNRCGRYRLGGPVEREDDVRSLDKRSDEMALELERAVRSICVNPETITLPTECSHSSPVGQSNPCGVYSERRGDPLNEFTQSDVQVVEADRQEKHSPISTLPPGEVQLHSRSPLTGTATVRMASAARCNKPIVPSLGNPRCRSIRVCRNRRSQQIRLLRLERQFGNIPKCLQSGLEFSARVDISSSQLDPSSISSIEPCQGSLHINSSSMGKDLLASRFKKSGTGTTSDNRENFGEFDRHRNGSSSTTSRPTEPSGLVSWRWAKSISRWSESEKQLLNSSWRPSTLSTYYPAIKRWIKWCDLNNVSCNLPQPHQIARFLAHLHLEEKLAYSTILVHKSAIYSFCKIDQNQAQDNSLVHQILKAIAMAQPPKSKAPIWDVQIVFDWLATSSIKNTIFEVSRRTAAILLLASGRRVHDLTLLKISEANLRFIDNKVTLWPIFGSKTDSACHRQSGWSLLKHPNQKVCPVLWIRRLIDITQERRNEQEGLNHLFITIIGKPRPASRTVIGGWIKTVLKDAGITASPGSFRSAVASASWVEDHPVDEILARGNWKSENTFRKFYCKEVEKKCKRSELLFNNFQPE</sequence>
<feature type="region of interest" description="Disordered" evidence="4">
    <location>
        <begin position="565"/>
        <end position="600"/>
    </location>
</feature>
<evidence type="ECO:0000256" key="4">
    <source>
        <dbReference type="SAM" id="MobiDB-lite"/>
    </source>
</evidence>
<dbReference type="EMBL" id="CAVLGL010000089">
    <property type="protein sequence ID" value="CAK1594076.1"/>
    <property type="molecule type" value="Genomic_DNA"/>
</dbReference>
<dbReference type="Gene3D" id="1.10.443.10">
    <property type="entry name" value="Intergrase catalytic core"/>
    <property type="match status" value="1"/>
</dbReference>
<organism evidence="7 8">
    <name type="scientific">Parnassius mnemosyne</name>
    <name type="common">clouded apollo</name>
    <dbReference type="NCBI Taxonomy" id="213953"/>
    <lineage>
        <taxon>Eukaryota</taxon>
        <taxon>Metazoa</taxon>
        <taxon>Ecdysozoa</taxon>
        <taxon>Arthropoda</taxon>
        <taxon>Hexapoda</taxon>
        <taxon>Insecta</taxon>
        <taxon>Pterygota</taxon>
        <taxon>Neoptera</taxon>
        <taxon>Endopterygota</taxon>
        <taxon>Lepidoptera</taxon>
        <taxon>Glossata</taxon>
        <taxon>Ditrysia</taxon>
        <taxon>Papilionoidea</taxon>
        <taxon>Papilionidae</taxon>
        <taxon>Parnassiinae</taxon>
        <taxon>Parnassini</taxon>
        <taxon>Parnassius</taxon>
        <taxon>Driopa</taxon>
    </lineage>
</organism>
<dbReference type="InterPro" id="IPR010998">
    <property type="entry name" value="Integrase_recombinase_N"/>
</dbReference>
<dbReference type="GO" id="GO:0003677">
    <property type="term" value="F:DNA binding"/>
    <property type="evidence" value="ECO:0007669"/>
    <property type="project" value="UniProtKB-KW"/>
</dbReference>
<feature type="compositionally biased region" description="Basic and acidic residues" evidence="4">
    <location>
        <begin position="574"/>
        <end position="586"/>
    </location>
</feature>
<dbReference type="InterPro" id="IPR004107">
    <property type="entry name" value="Integrase_SAM-like_N"/>
</dbReference>
<evidence type="ECO:0000256" key="3">
    <source>
        <dbReference type="ARBA" id="ARBA00023172"/>
    </source>
</evidence>
<protein>
    <recommendedName>
        <fullName evidence="9">Tyr recombinase domain-containing protein</fullName>
    </recommendedName>
</protein>
<dbReference type="GO" id="GO:0015074">
    <property type="term" value="P:DNA integration"/>
    <property type="evidence" value="ECO:0007669"/>
    <property type="project" value="UniProtKB-KW"/>
</dbReference>